<proteinExistence type="predicted"/>
<evidence type="ECO:0000313" key="2">
    <source>
        <dbReference type="EMBL" id="MDJ1645767.1"/>
    </source>
</evidence>
<keyword evidence="1" id="KW-0812">Transmembrane</keyword>
<dbReference type="AlphaFoldDB" id="A0AAJ1PR21"/>
<keyword evidence="1" id="KW-1133">Transmembrane helix</keyword>
<organism evidence="2 3">
    <name type="scientific">Mycoplasma phocimorsus</name>
    <dbReference type="NCBI Taxonomy" id="3045839"/>
    <lineage>
        <taxon>Bacteria</taxon>
        <taxon>Bacillati</taxon>
        <taxon>Mycoplasmatota</taxon>
        <taxon>Mollicutes</taxon>
        <taxon>Mycoplasmataceae</taxon>
        <taxon>Mycoplasma</taxon>
    </lineage>
</organism>
<keyword evidence="1" id="KW-0472">Membrane</keyword>
<evidence type="ECO:0000256" key="1">
    <source>
        <dbReference type="SAM" id="Phobius"/>
    </source>
</evidence>
<evidence type="ECO:0000313" key="3">
    <source>
        <dbReference type="Proteomes" id="UP001224428"/>
    </source>
</evidence>
<dbReference type="EMBL" id="JASDDP010000015">
    <property type="protein sequence ID" value="MDJ1645767.1"/>
    <property type="molecule type" value="Genomic_DNA"/>
</dbReference>
<comment type="caution">
    <text evidence="2">The sequence shown here is derived from an EMBL/GenBank/DDBJ whole genome shotgun (WGS) entry which is preliminary data.</text>
</comment>
<dbReference type="Proteomes" id="UP001224428">
    <property type="component" value="Unassembled WGS sequence"/>
</dbReference>
<reference evidence="2" key="1">
    <citation type="submission" date="2023-05" db="EMBL/GenBank/DDBJ databases">
        <title>Mycoplasma phocimorsus sp. nov., isolated from Scandinavian patients with seal finger or septic arthritis after contact with seals.</title>
        <authorList>
            <person name="Skafte-Holm A."/>
            <person name="Pedersen T.R."/>
            <person name="Froelund M."/>
            <person name="Stegger M."/>
            <person name="Qvortrup K."/>
            <person name="Michaels D.L."/>
            <person name="Brown D.R."/>
            <person name="Jensen J.S."/>
        </authorList>
    </citation>
    <scope>NUCLEOTIDE SEQUENCE</scope>
    <source>
        <strain evidence="2">M5725</strain>
    </source>
</reference>
<protein>
    <submittedName>
        <fullName evidence="2">Uncharacterized protein</fullName>
    </submittedName>
</protein>
<keyword evidence="3" id="KW-1185">Reference proteome</keyword>
<dbReference type="RefSeq" id="WP_283827238.1">
    <property type="nucleotide sequence ID" value="NZ_JASDDP010000015.1"/>
</dbReference>
<feature type="transmembrane region" description="Helical" evidence="1">
    <location>
        <begin position="32"/>
        <end position="54"/>
    </location>
</feature>
<sequence length="208" mass="23385">MPNSSLWLLKTPKSKKTGISSNIFSGWGLKEYLFGGFLSLFGLGALTGIGYGIYKGAEEIKKRITENYQKRLEKSKNYELTLKIKKEEYKSKSWSIYALGTGLEGGVIGTFDKNVPNDKKNANFSNKGDGNFTIKIENIINLEKVLITLKVDNVGAENQTLPFYFNNSNNEKEIYLLSDYYEIDAKTNPPTKKRNPIPLGTVTFTKVI</sequence>
<gene>
    <name evidence="2" type="ORF">QLQ80_01520</name>
</gene>
<accession>A0AAJ1PR21</accession>
<name>A0AAJ1PR21_9MOLU</name>